<dbReference type="SUPFAM" id="SSF141452">
    <property type="entry name" value="Hcp1-like"/>
    <property type="match status" value="1"/>
</dbReference>
<comment type="caution">
    <text evidence="1">The sequence shown here is derived from an EMBL/GenBank/DDBJ whole genome shotgun (WGS) entry which is preliminary data.</text>
</comment>
<accession>A0ABU7HQD0</accession>
<proteinExistence type="predicted"/>
<name>A0ABU7HQD0_9PSED</name>
<dbReference type="EMBL" id="JAZDQJ010000009">
    <property type="protein sequence ID" value="MEE1933745.1"/>
    <property type="molecule type" value="Genomic_DNA"/>
</dbReference>
<dbReference type="Pfam" id="PF05638">
    <property type="entry name" value="T6SS_HCP"/>
    <property type="match status" value="1"/>
</dbReference>
<protein>
    <submittedName>
        <fullName evidence="1">Type VI secretion system tube protein TssD</fullName>
    </submittedName>
</protein>
<dbReference type="PANTHER" id="PTHR34319">
    <property type="entry name" value="MAJOR EXPORTED PROTEIN"/>
    <property type="match status" value="1"/>
</dbReference>
<dbReference type="InterPro" id="IPR008514">
    <property type="entry name" value="T6SS_Hcp"/>
</dbReference>
<keyword evidence="2" id="KW-1185">Reference proteome</keyword>
<dbReference type="Gene3D" id="2.30.110.20">
    <property type="entry name" value="Hcp1-like"/>
    <property type="match status" value="1"/>
</dbReference>
<sequence>MALPIYLTITDETGNHLKGSVTTKDLEGCIELIEFEHNVSRPTDDNTGKYTGERVHSPIMFTKEVDASSVYLDRAVGSGKTWQEARFDFQQVLSNGEVEVYFSMLLKNVKVASVTKKMLDIKDPDNKGYKHLEEVELRYEEITWNFKDGNHLHTDSWDTRPMAAAAG</sequence>
<reference evidence="1 2" key="1">
    <citation type="submission" date="2024-01" db="EMBL/GenBank/DDBJ databases">
        <title>Unpublished Manusciprt.</title>
        <authorList>
            <person name="Duman M."/>
            <person name="Valdes E.G."/>
            <person name="Ajmi N."/>
            <person name="Altun S."/>
            <person name="Saticioglu I.B."/>
        </authorList>
    </citation>
    <scope>NUCLEOTIDE SEQUENCE [LARGE SCALE GENOMIC DNA]</scope>
    <source>
        <strain evidence="1 2">148P</strain>
    </source>
</reference>
<dbReference type="InterPro" id="IPR052947">
    <property type="entry name" value="T6SS_Hcp1_domain"/>
</dbReference>
<evidence type="ECO:0000313" key="1">
    <source>
        <dbReference type="EMBL" id="MEE1933745.1"/>
    </source>
</evidence>
<gene>
    <name evidence="1" type="primary">tssD</name>
    <name evidence="1" type="ORF">V0R50_10980</name>
</gene>
<dbReference type="InterPro" id="IPR036624">
    <property type="entry name" value="Hcp1-lik_sf"/>
</dbReference>
<dbReference type="PANTHER" id="PTHR34319:SF6">
    <property type="entry name" value="MAJOR EXPORTED PROTEIN"/>
    <property type="match status" value="1"/>
</dbReference>
<evidence type="ECO:0000313" key="2">
    <source>
        <dbReference type="Proteomes" id="UP001335100"/>
    </source>
</evidence>
<dbReference type="NCBIfam" id="TIGR03344">
    <property type="entry name" value="VI_effect_Hcp1"/>
    <property type="match status" value="1"/>
</dbReference>
<organism evidence="1 2">
    <name type="scientific">Pseudomonas ulcerans</name>
    <dbReference type="NCBI Taxonomy" id="3115852"/>
    <lineage>
        <taxon>Bacteria</taxon>
        <taxon>Pseudomonadati</taxon>
        <taxon>Pseudomonadota</taxon>
        <taxon>Gammaproteobacteria</taxon>
        <taxon>Pseudomonadales</taxon>
        <taxon>Pseudomonadaceae</taxon>
        <taxon>Pseudomonas</taxon>
    </lineage>
</organism>
<dbReference type="Proteomes" id="UP001335100">
    <property type="component" value="Unassembled WGS sequence"/>
</dbReference>
<dbReference type="RefSeq" id="WP_330074569.1">
    <property type="nucleotide sequence ID" value="NZ_JAZDQJ010000009.1"/>
</dbReference>